<accession>A0A1Y2JZH2</accession>
<reference evidence="1 2" key="1">
    <citation type="submission" date="2017-03" db="EMBL/GenBank/DDBJ databases">
        <title>Whole genome sequences of fourteen strains of Bradyrhizobium canariense and one strain of Bradyrhizobium japonicum isolated from Lupinus (Papilionoideae: Genisteae) species in Algeria.</title>
        <authorList>
            <person name="Crovadore J."/>
            <person name="Chekireb D."/>
            <person name="Brachmann A."/>
            <person name="Chablais R."/>
            <person name="Cochard B."/>
            <person name="Lefort F."/>
        </authorList>
    </citation>
    <scope>NUCLEOTIDE SEQUENCE [LARGE SCALE GENOMIC DNA]</scope>
    <source>
        <strain evidence="1 2">UBMA197</strain>
    </source>
</reference>
<proteinExistence type="predicted"/>
<dbReference type="Proteomes" id="UP000193335">
    <property type="component" value="Unassembled WGS sequence"/>
</dbReference>
<organism evidence="1 2">
    <name type="scientific">Bradyrhizobium japonicum</name>
    <dbReference type="NCBI Taxonomy" id="375"/>
    <lineage>
        <taxon>Bacteria</taxon>
        <taxon>Pseudomonadati</taxon>
        <taxon>Pseudomonadota</taxon>
        <taxon>Alphaproteobacteria</taxon>
        <taxon>Hyphomicrobiales</taxon>
        <taxon>Nitrobacteraceae</taxon>
        <taxon>Bradyrhizobium</taxon>
    </lineage>
</organism>
<comment type="caution">
    <text evidence="1">The sequence shown here is derived from an EMBL/GenBank/DDBJ whole genome shotgun (WGS) entry which is preliminary data.</text>
</comment>
<protein>
    <submittedName>
        <fullName evidence="1">Uncharacterized protein</fullName>
    </submittedName>
</protein>
<gene>
    <name evidence="1" type="ORF">BSZ19_03775</name>
</gene>
<evidence type="ECO:0000313" key="1">
    <source>
        <dbReference type="EMBL" id="OSJ36517.1"/>
    </source>
</evidence>
<dbReference type="AlphaFoldDB" id="A0A1Y2JZH2"/>
<name>A0A1Y2JZH2_BRAJP</name>
<evidence type="ECO:0000313" key="2">
    <source>
        <dbReference type="Proteomes" id="UP000193335"/>
    </source>
</evidence>
<sequence length="102" mass="11110">MAFLGPQLDLHRAVAASGNAYLKQFVTSSFTISPIEAACELRTQISSGDLPTRVERHSRSILTLASAARMTASSQSLVFKLNLISTGMPNPRYATGTRRRNQ</sequence>
<dbReference type="EMBL" id="NAFL01000190">
    <property type="protein sequence ID" value="OSJ36517.1"/>
    <property type="molecule type" value="Genomic_DNA"/>
</dbReference>